<reference evidence="10 12" key="1">
    <citation type="submission" date="2019-09" db="EMBL/GenBank/DDBJ databases">
        <authorList>
            <person name="Mazhar S."/>
            <person name="Altermann E."/>
            <person name="Hill C."/>
            <person name="Mcauliffe O."/>
        </authorList>
    </citation>
    <scope>NUCLEOTIDE SEQUENCE [LARGE SCALE GENOMIC DNA]</scope>
    <source>
        <strain evidence="10 12">ATCC 51831</strain>
    </source>
</reference>
<dbReference type="Pfam" id="PF13303">
    <property type="entry name" value="PTS_EIIC_2"/>
    <property type="match status" value="1"/>
</dbReference>
<feature type="transmembrane region" description="Helical" evidence="8">
    <location>
        <begin position="12"/>
        <end position="32"/>
    </location>
</feature>
<protein>
    <submittedName>
        <fullName evidence="11">PTS transporter subunit IIC</fullName>
    </submittedName>
</protein>
<evidence type="ECO:0000259" key="9">
    <source>
        <dbReference type="Pfam" id="PF13303"/>
    </source>
</evidence>
<gene>
    <name evidence="10" type="ORF">ERX35_008290</name>
    <name evidence="11" type="ORF">KFV11_08915</name>
</gene>
<keyword evidence="12" id="KW-1185">Reference proteome</keyword>
<dbReference type="KEGG" id="mequ:KFV11_08915"/>
<dbReference type="GO" id="GO:0008982">
    <property type="term" value="F:protein-N(PI)-phosphohistidine-sugar phosphotransferase activity"/>
    <property type="evidence" value="ECO:0007669"/>
    <property type="project" value="InterPro"/>
</dbReference>
<keyword evidence="6 8" id="KW-1133">Transmembrane helix</keyword>
<dbReference type="EMBL" id="CP073809">
    <property type="protein sequence ID" value="UTH13368.1"/>
    <property type="molecule type" value="Genomic_DNA"/>
</dbReference>
<evidence type="ECO:0000256" key="5">
    <source>
        <dbReference type="ARBA" id="ARBA00022692"/>
    </source>
</evidence>
<name>A0A9Q9BKP7_9STAP</name>
<keyword evidence="2" id="KW-0813">Transport</keyword>
<keyword evidence="4" id="KW-0762">Sugar transport</keyword>
<dbReference type="AlphaFoldDB" id="A0A9Q9BKP7"/>
<dbReference type="Proteomes" id="UP001057381">
    <property type="component" value="Chromosome"/>
</dbReference>
<dbReference type="Proteomes" id="UP000295735">
    <property type="component" value="Unassembled WGS sequence"/>
</dbReference>
<evidence type="ECO:0000256" key="1">
    <source>
        <dbReference type="ARBA" id="ARBA00004651"/>
    </source>
</evidence>
<feature type="transmembrane region" description="Helical" evidence="8">
    <location>
        <begin position="212"/>
        <end position="231"/>
    </location>
</feature>
<dbReference type="GO" id="GO:0005886">
    <property type="term" value="C:plasma membrane"/>
    <property type="evidence" value="ECO:0007669"/>
    <property type="project" value="UniProtKB-SubCell"/>
</dbReference>
<evidence type="ECO:0000313" key="10">
    <source>
        <dbReference type="EMBL" id="KAA1039191.1"/>
    </source>
</evidence>
<feature type="transmembrane region" description="Helical" evidence="8">
    <location>
        <begin position="134"/>
        <end position="155"/>
    </location>
</feature>
<feature type="transmembrane region" description="Helical" evidence="8">
    <location>
        <begin position="175"/>
        <end position="200"/>
    </location>
</feature>
<sequence>MEKHMSFKSFYFNILNGMATGIVVALIPNAMLGELFKYLSQYHELFTVLTQYLMMFQFSASIIIGVLAGYQLKFNGIQSVILGGAAFIGSGAVQFTDKGASLAGMGDLLNMLLTITVAALVIRALGNRLGTLNIVFLPILAGVLPGAVGTFTLPYMKMVTGSLGQVIAHFTTLNPLVMCILICTAYALLMATPISLVAIATVISLSGLGSGAANLGITACCYTFIVGSWFVNDKGVNTTLVIGAAKMMMPVYVRHPIIMVPLIINGIVGGTMAYFMGVQGTPMSAGFGYTGLVGPLNAFKYMDSSALVNVLKLLAAYVLVPLPVSILAHTVLLKILPGYHADIYQFNKSE</sequence>
<evidence type="ECO:0000256" key="4">
    <source>
        <dbReference type="ARBA" id="ARBA00022597"/>
    </source>
</evidence>
<dbReference type="RefSeq" id="WP_149459450.1">
    <property type="nucleotide sequence ID" value="NZ_CP073809.1"/>
</dbReference>
<evidence type="ECO:0000256" key="6">
    <source>
        <dbReference type="ARBA" id="ARBA00022989"/>
    </source>
</evidence>
<organism evidence="11 13">
    <name type="scientific">Macrococcus equipercicus</name>
    <dbReference type="NCBI Taxonomy" id="69967"/>
    <lineage>
        <taxon>Bacteria</taxon>
        <taxon>Bacillati</taxon>
        <taxon>Bacillota</taxon>
        <taxon>Bacilli</taxon>
        <taxon>Bacillales</taxon>
        <taxon>Staphylococcaceae</taxon>
        <taxon>Macrococcus</taxon>
    </lineage>
</organism>
<feature type="transmembrane region" description="Helical" evidence="8">
    <location>
        <begin position="77"/>
        <end position="96"/>
    </location>
</feature>
<evidence type="ECO:0000256" key="8">
    <source>
        <dbReference type="SAM" id="Phobius"/>
    </source>
</evidence>
<evidence type="ECO:0000256" key="3">
    <source>
        <dbReference type="ARBA" id="ARBA00022475"/>
    </source>
</evidence>
<accession>A0A9Q9BKP7</accession>
<keyword evidence="5 8" id="KW-0812">Transmembrane</keyword>
<dbReference type="EMBL" id="SCWC02000005">
    <property type="protein sequence ID" value="KAA1039191.1"/>
    <property type="molecule type" value="Genomic_DNA"/>
</dbReference>
<evidence type="ECO:0000313" key="12">
    <source>
        <dbReference type="Proteomes" id="UP000295735"/>
    </source>
</evidence>
<comment type="subcellular location">
    <subcellularLocation>
        <location evidence="1">Cell membrane</location>
        <topology evidence="1">Multi-pass membrane protein</topology>
    </subcellularLocation>
</comment>
<feature type="transmembrane region" description="Helical" evidence="8">
    <location>
        <begin position="52"/>
        <end position="70"/>
    </location>
</feature>
<keyword evidence="3" id="KW-1003">Cell membrane</keyword>
<reference evidence="11" key="2">
    <citation type="submission" date="2021-04" db="EMBL/GenBank/DDBJ databases">
        <title>Complete Genome Sequences of Macrococcus spp. from dog and cattle.</title>
        <authorList>
            <person name="Schwendener S."/>
            <person name="Perreten V."/>
        </authorList>
    </citation>
    <scope>NUCLEOTIDE SEQUENCE</scope>
    <source>
        <strain evidence="11">Epi0143-OL</strain>
    </source>
</reference>
<dbReference type="OrthoDB" id="396983at2"/>
<evidence type="ECO:0000256" key="2">
    <source>
        <dbReference type="ARBA" id="ARBA00022448"/>
    </source>
</evidence>
<evidence type="ECO:0000313" key="13">
    <source>
        <dbReference type="Proteomes" id="UP001057381"/>
    </source>
</evidence>
<keyword evidence="7 8" id="KW-0472">Membrane</keyword>
<dbReference type="GO" id="GO:0009401">
    <property type="term" value="P:phosphoenolpyruvate-dependent sugar phosphotransferase system"/>
    <property type="evidence" value="ECO:0007669"/>
    <property type="project" value="InterPro"/>
</dbReference>
<dbReference type="InterPro" id="IPR003352">
    <property type="entry name" value="PTS_EIIC"/>
</dbReference>
<proteinExistence type="predicted"/>
<evidence type="ECO:0000313" key="11">
    <source>
        <dbReference type="EMBL" id="UTH13368.1"/>
    </source>
</evidence>
<evidence type="ECO:0000256" key="7">
    <source>
        <dbReference type="ARBA" id="ARBA00023136"/>
    </source>
</evidence>
<feature type="transmembrane region" description="Helical" evidence="8">
    <location>
        <begin position="314"/>
        <end position="336"/>
    </location>
</feature>
<feature type="transmembrane region" description="Helical" evidence="8">
    <location>
        <begin position="257"/>
        <end position="276"/>
    </location>
</feature>
<feature type="transmembrane region" description="Helical" evidence="8">
    <location>
        <begin position="102"/>
        <end position="122"/>
    </location>
</feature>
<feature type="domain" description="Phosphotransferase system EIIC" evidence="9">
    <location>
        <begin position="13"/>
        <end position="345"/>
    </location>
</feature>